<evidence type="ECO:0000256" key="1">
    <source>
        <dbReference type="SAM" id="SignalP"/>
    </source>
</evidence>
<evidence type="ECO:0000313" key="2">
    <source>
        <dbReference type="EMBL" id="KAK1856096.1"/>
    </source>
</evidence>
<keyword evidence="1" id="KW-0732">Signal</keyword>
<organism evidence="2 3">
    <name type="scientific">Colletotrichum chrysophilum</name>
    <dbReference type="NCBI Taxonomy" id="1836956"/>
    <lineage>
        <taxon>Eukaryota</taxon>
        <taxon>Fungi</taxon>
        <taxon>Dikarya</taxon>
        <taxon>Ascomycota</taxon>
        <taxon>Pezizomycotina</taxon>
        <taxon>Sordariomycetes</taxon>
        <taxon>Hypocreomycetidae</taxon>
        <taxon>Glomerellales</taxon>
        <taxon>Glomerellaceae</taxon>
        <taxon>Colletotrichum</taxon>
        <taxon>Colletotrichum gloeosporioides species complex</taxon>
    </lineage>
</organism>
<evidence type="ECO:0000313" key="3">
    <source>
        <dbReference type="Proteomes" id="UP001243330"/>
    </source>
</evidence>
<dbReference type="Proteomes" id="UP001243330">
    <property type="component" value="Unassembled WGS sequence"/>
</dbReference>
<reference evidence="2" key="1">
    <citation type="submission" date="2023-01" db="EMBL/GenBank/DDBJ databases">
        <title>Colletotrichum chrysophilum M932 genome sequence.</title>
        <authorList>
            <person name="Baroncelli R."/>
        </authorList>
    </citation>
    <scope>NUCLEOTIDE SEQUENCE</scope>
    <source>
        <strain evidence="2">M932</strain>
    </source>
</reference>
<keyword evidence="3" id="KW-1185">Reference proteome</keyword>
<comment type="caution">
    <text evidence="2">The sequence shown here is derived from an EMBL/GenBank/DDBJ whole genome shotgun (WGS) entry which is preliminary data.</text>
</comment>
<accession>A0AAD9ETH1</accession>
<feature type="signal peptide" evidence="1">
    <location>
        <begin position="1"/>
        <end position="18"/>
    </location>
</feature>
<name>A0AAD9ETH1_9PEZI</name>
<dbReference type="EMBL" id="JAQOWY010000013">
    <property type="protein sequence ID" value="KAK1856096.1"/>
    <property type="molecule type" value="Genomic_DNA"/>
</dbReference>
<sequence length="114" mass="12769">MKVSISLLLAAIATTVSAGGPHGWGHPNLDKISPDKPLPLHQLPECYQSCFQSENNAYGGGDFNTISQRDFCEDKWGHASSWMKTFGLSCSIRECKDREDGNRMLRWYNSICMI</sequence>
<protein>
    <submittedName>
        <fullName evidence="2">Uncharacterized protein</fullName>
    </submittedName>
</protein>
<dbReference type="AlphaFoldDB" id="A0AAD9ETH1"/>
<feature type="chain" id="PRO_5042227627" evidence="1">
    <location>
        <begin position="19"/>
        <end position="114"/>
    </location>
</feature>
<proteinExistence type="predicted"/>
<gene>
    <name evidence="2" type="ORF">CCHR01_01310</name>
</gene>